<dbReference type="AlphaFoldDB" id="A0A2P5WJ02"/>
<sequence>MASSSSLGSSIPAPEAVQILVSSLADESPMVREASMASLKDISPLNPLLVLDCCSAVSRGGRRRFGNMAGVFQVMAFGVRALDKNDIDASYIGKLAKIATAEIISSKELNADWQRAAASLLVAIGSHLPDLSLEVALAYSLAKLNLKVVNS</sequence>
<dbReference type="SUPFAM" id="SSF48371">
    <property type="entry name" value="ARM repeat"/>
    <property type="match status" value="1"/>
</dbReference>
<protein>
    <recommendedName>
        <fullName evidence="3">Condensin complex subunit 1 C-terminal domain-containing protein</fullName>
    </recommendedName>
</protein>
<dbReference type="PANTHER" id="PTHR23120:SF0">
    <property type="entry name" value="MAESTRO HEAT-LIKE REPEAT FAMILY MEMBER 1"/>
    <property type="match status" value="1"/>
</dbReference>
<gene>
    <name evidence="1" type="ORF">GOBAR_AA29621</name>
</gene>
<evidence type="ECO:0008006" key="3">
    <source>
        <dbReference type="Google" id="ProtNLM"/>
    </source>
</evidence>
<accession>A0A2P5WJ02</accession>
<dbReference type="InterPro" id="IPR016024">
    <property type="entry name" value="ARM-type_fold"/>
</dbReference>
<dbReference type="InterPro" id="IPR045206">
    <property type="entry name" value="Maestro_heat-like_prot"/>
</dbReference>
<reference evidence="1 2" key="1">
    <citation type="submission" date="2015-01" db="EMBL/GenBank/DDBJ databases">
        <title>Genome of allotetraploid Gossypium barbadense reveals genomic plasticity and fiber elongation in cotton evolution.</title>
        <authorList>
            <person name="Chen X."/>
            <person name="Liu X."/>
            <person name="Zhao B."/>
            <person name="Zheng H."/>
            <person name="Hu Y."/>
            <person name="Lu G."/>
            <person name="Yang C."/>
            <person name="Chen J."/>
            <person name="Shan C."/>
            <person name="Zhang L."/>
            <person name="Zhou Y."/>
            <person name="Wang L."/>
            <person name="Guo W."/>
            <person name="Bai Y."/>
            <person name="Ruan J."/>
            <person name="Shangguan X."/>
            <person name="Mao Y."/>
            <person name="Jiang J."/>
            <person name="Zhu Y."/>
            <person name="Lei J."/>
            <person name="Kang H."/>
            <person name="Chen S."/>
            <person name="He X."/>
            <person name="Wang R."/>
            <person name="Wang Y."/>
            <person name="Chen J."/>
            <person name="Wang L."/>
            <person name="Yu S."/>
            <person name="Wang B."/>
            <person name="Wei J."/>
            <person name="Song S."/>
            <person name="Lu X."/>
            <person name="Gao Z."/>
            <person name="Gu W."/>
            <person name="Deng X."/>
            <person name="Ma D."/>
            <person name="Wang S."/>
            <person name="Liang W."/>
            <person name="Fang L."/>
            <person name="Cai C."/>
            <person name="Zhu X."/>
            <person name="Zhou B."/>
            <person name="Zhang Y."/>
            <person name="Chen Z."/>
            <person name="Xu S."/>
            <person name="Zhu R."/>
            <person name="Wang S."/>
            <person name="Zhang T."/>
            <person name="Zhao G."/>
        </authorList>
    </citation>
    <scope>NUCLEOTIDE SEQUENCE [LARGE SCALE GENOMIC DNA]</scope>
    <source>
        <strain evidence="2">cv. Xinhai21</strain>
        <tissue evidence="1">Leaf</tissue>
    </source>
</reference>
<dbReference type="Proteomes" id="UP000239757">
    <property type="component" value="Unassembled WGS sequence"/>
</dbReference>
<evidence type="ECO:0000313" key="2">
    <source>
        <dbReference type="Proteomes" id="UP000239757"/>
    </source>
</evidence>
<dbReference type="OrthoDB" id="1001937at2759"/>
<proteinExistence type="predicted"/>
<dbReference type="EMBL" id="KZ667446">
    <property type="protein sequence ID" value="PPR91056.1"/>
    <property type="molecule type" value="Genomic_DNA"/>
</dbReference>
<dbReference type="PANTHER" id="PTHR23120">
    <property type="entry name" value="MAESTRO-RELATED HEAT DOMAIN-CONTAINING"/>
    <property type="match status" value="1"/>
</dbReference>
<dbReference type="GO" id="GO:0005737">
    <property type="term" value="C:cytoplasm"/>
    <property type="evidence" value="ECO:0007669"/>
    <property type="project" value="TreeGrafter"/>
</dbReference>
<name>A0A2P5WJ02_GOSBA</name>
<organism evidence="1 2">
    <name type="scientific">Gossypium barbadense</name>
    <name type="common">Sea Island cotton</name>
    <name type="synonym">Hibiscus barbadensis</name>
    <dbReference type="NCBI Taxonomy" id="3634"/>
    <lineage>
        <taxon>Eukaryota</taxon>
        <taxon>Viridiplantae</taxon>
        <taxon>Streptophyta</taxon>
        <taxon>Embryophyta</taxon>
        <taxon>Tracheophyta</taxon>
        <taxon>Spermatophyta</taxon>
        <taxon>Magnoliopsida</taxon>
        <taxon>eudicotyledons</taxon>
        <taxon>Gunneridae</taxon>
        <taxon>Pentapetalae</taxon>
        <taxon>rosids</taxon>
        <taxon>malvids</taxon>
        <taxon>Malvales</taxon>
        <taxon>Malvaceae</taxon>
        <taxon>Malvoideae</taxon>
        <taxon>Gossypium</taxon>
    </lineage>
</organism>
<evidence type="ECO:0000313" key="1">
    <source>
        <dbReference type="EMBL" id="PPR91056.1"/>
    </source>
</evidence>